<dbReference type="AlphaFoldDB" id="A0AAV9PZX6"/>
<keyword evidence="1" id="KW-0732">Signal</keyword>
<dbReference type="Pfam" id="PF02423">
    <property type="entry name" value="OCD_Mu_crystall"/>
    <property type="match status" value="1"/>
</dbReference>
<feature type="chain" id="PRO_5043934000" description="NTF2-like domain-containing protein" evidence="1">
    <location>
        <begin position="19"/>
        <end position="515"/>
    </location>
</feature>
<dbReference type="InterPro" id="IPR058645">
    <property type="entry name" value="NTF2-like_dom_7"/>
</dbReference>
<dbReference type="InterPro" id="IPR036291">
    <property type="entry name" value="NAD(P)-bd_dom_sf"/>
</dbReference>
<feature type="signal peptide" evidence="1">
    <location>
        <begin position="1"/>
        <end position="18"/>
    </location>
</feature>
<evidence type="ECO:0000313" key="4">
    <source>
        <dbReference type="Proteomes" id="UP001345827"/>
    </source>
</evidence>
<dbReference type="GO" id="GO:0005737">
    <property type="term" value="C:cytoplasm"/>
    <property type="evidence" value="ECO:0007669"/>
    <property type="project" value="TreeGrafter"/>
</dbReference>
<evidence type="ECO:0000259" key="2">
    <source>
        <dbReference type="Pfam" id="PF26534"/>
    </source>
</evidence>
<dbReference type="Pfam" id="PF26534">
    <property type="entry name" value="NTF2_7"/>
    <property type="match status" value="1"/>
</dbReference>
<organism evidence="3 4">
    <name type="scientific">Vermiconidia calcicola</name>
    <dbReference type="NCBI Taxonomy" id="1690605"/>
    <lineage>
        <taxon>Eukaryota</taxon>
        <taxon>Fungi</taxon>
        <taxon>Dikarya</taxon>
        <taxon>Ascomycota</taxon>
        <taxon>Pezizomycotina</taxon>
        <taxon>Dothideomycetes</taxon>
        <taxon>Dothideomycetidae</taxon>
        <taxon>Mycosphaerellales</taxon>
        <taxon>Extremaceae</taxon>
        <taxon>Vermiconidia</taxon>
    </lineage>
</organism>
<dbReference type="Gene3D" id="3.30.1780.10">
    <property type="entry name" value="ornithine cyclodeaminase, domain 1"/>
    <property type="match status" value="1"/>
</dbReference>
<gene>
    <name evidence="3" type="ORF">LTR25_009410</name>
</gene>
<evidence type="ECO:0000256" key="1">
    <source>
        <dbReference type="SAM" id="SignalP"/>
    </source>
</evidence>
<accession>A0AAV9PZX6</accession>
<proteinExistence type="predicted"/>
<dbReference type="InterPro" id="IPR023401">
    <property type="entry name" value="ODC_N"/>
</dbReference>
<evidence type="ECO:0000313" key="3">
    <source>
        <dbReference type="EMBL" id="KAK5530164.1"/>
    </source>
</evidence>
<dbReference type="SUPFAM" id="SSF51735">
    <property type="entry name" value="NAD(P)-binding Rossmann-fold domains"/>
    <property type="match status" value="1"/>
</dbReference>
<protein>
    <recommendedName>
        <fullName evidence="2">NTF2-like domain-containing protein</fullName>
    </recommendedName>
</protein>
<feature type="domain" description="NTF2-like" evidence="2">
    <location>
        <begin position="36"/>
        <end position="170"/>
    </location>
</feature>
<name>A0AAV9PZX6_9PEZI</name>
<dbReference type="Gene3D" id="3.40.50.720">
    <property type="entry name" value="NAD(P)-binding Rossmann-like Domain"/>
    <property type="match status" value="1"/>
</dbReference>
<dbReference type="PANTHER" id="PTHR13812:SF23">
    <property type="entry name" value="PRNX PROTEIN"/>
    <property type="match status" value="1"/>
</dbReference>
<keyword evidence="4" id="KW-1185">Reference proteome</keyword>
<reference evidence="3 4" key="1">
    <citation type="submission" date="2023-06" db="EMBL/GenBank/DDBJ databases">
        <title>Black Yeasts Isolated from many extreme environments.</title>
        <authorList>
            <person name="Coleine C."/>
            <person name="Stajich J.E."/>
            <person name="Selbmann L."/>
        </authorList>
    </citation>
    <scope>NUCLEOTIDE SEQUENCE [LARGE SCALE GENOMIC DNA]</scope>
    <source>
        <strain evidence="3 4">CCFEE 5887</strain>
    </source>
</reference>
<dbReference type="PANTHER" id="PTHR13812">
    <property type="entry name" value="KETIMINE REDUCTASE MU-CRYSTALLIN"/>
    <property type="match status" value="1"/>
</dbReference>
<comment type="caution">
    <text evidence="3">The sequence shown here is derived from an EMBL/GenBank/DDBJ whole genome shotgun (WGS) entry which is preliminary data.</text>
</comment>
<dbReference type="Proteomes" id="UP001345827">
    <property type="component" value="Unassembled WGS sequence"/>
</dbReference>
<dbReference type="InterPro" id="IPR003462">
    <property type="entry name" value="ODC_Mu_crystall"/>
</dbReference>
<dbReference type="EMBL" id="JAXLQG010000020">
    <property type="protein sequence ID" value="KAK5530164.1"/>
    <property type="molecule type" value="Genomic_DNA"/>
</dbReference>
<sequence length="515" mass="56298">MKLFSILAPLALASTVAAAPGWGDWHGGKPSCPTDNCLTQADADDIVSKFMSVLDHPDVSAANATAQALIADSFFEKSDSINMLAGHPVGSESFSGKAQYIQGVLLAPSITGINTNMILYASCNKVVWYWTFTGIGTKQIPINGINIFEINEQKQIADMYVEFNNIAWGKKERKKMLILKERDVFGLLSNLTVPECRRLLDSLHNMLREYSRTKHASPSDRTIHQPERDVIVTKLGNTTLFMPSSVTTSTGIKVVTISPTGGLKGAINLFSPDGTLLGVLNAAEVTAFRTSLAVMIPFVRYPHPKTNMLVFGAGRQAEWHIKLALLLSEGESAGAVKHVTVVNRTAPRGRMEQLFATLRQRYPDVTLDFLLKTDAEYDAKLQVAIKASDMICGCTPSTVPHFPARYLDHKPRYISLIGSYKPEMQEVDAETLLSGEYIYVDTEEGCLSEAGELIKANVQDHQLIELGELLGDKPFALDGNLVFKCVGLGIMDTVMAGELLQIAQEKGVGLVVDDF</sequence>